<evidence type="ECO:0000256" key="1">
    <source>
        <dbReference type="ARBA" id="ARBA00023015"/>
    </source>
</evidence>
<dbReference type="Proteomes" id="UP000664601">
    <property type="component" value="Unassembled WGS sequence"/>
</dbReference>
<evidence type="ECO:0000256" key="2">
    <source>
        <dbReference type="ARBA" id="ARBA00023125"/>
    </source>
</evidence>
<evidence type="ECO:0000313" key="6">
    <source>
        <dbReference type="Proteomes" id="UP000664601"/>
    </source>
</evidence>
<keyword evidence="1" id="KW-0805">Transcription regulation</keyword>
<dbReference type="SMART" id="SM00418">
    <property type="entry name" value="HTH_ARSR"/>
    <property type="match status" value="1"/>
</dbReference>
<dbReference type="EMBL" id="JAFREM010000029">
    <property type="protein sequence ID" value="MBO1308058.1"/>
    <property type="molecule type" value="Genomic_DNA"/>
</dbReference>
<dbReference type="PRINTS" id="PR00778">
    <property type="entry name" value="HTHARSR"/>
</dbReference>
<dbReference type="InterPro" id="IPR011991">
    <property type="entry name" value="ArsR-like_HTH"/>
</dbReference>
<dbReference type="InterPro" id="IPR001845">
    <property type="entry name" value="HTH_ArsR_DNA-bd_dom"/>
</dbReference>
<dbReference type="PANTHER" id="PTHR33154:SF18">
    <property type="entry name" value="ARSENICAL RESISTANCE OPERON REPRESSOR"/>
    <property type="match status" value="1"/>
</dbReference>
<keyword evidence="6" id="KW-1185">Reference proteome</keyword>
<dbReference type="PANTHER" id="PTHR33154">
    <property type="entry name" value="TRANSCRIPTIONAL REGULATOR, ARSR FAMILY"/>
    <property type="match status" value="1"/>
</dbReference>
<evidence type="ECO:0000256" key="3">
    <source>
        <dbReference type="ARBA" id="ARBA00023163"/>
    </source>
</evidence>
<reference evidence="5 6" key="1">
    <citation type="submission" date="2021-03" db="EMBL/GenBank/DDBJ databases">
        <title>Enterococcal diversity collection.</title>
        <authorList>
            <person name="Gilmore M.S."/>
            <person name="Schwartzman J."/>
            <person name="Van Tyne D."/>
            <person name="Martin M."/>
            <person name="Earl A.M."/>
            <person name="Manson A.L."/>
            <person name="Straub T."/>
            <person name="Salamzade R."/>
            <person name="Saavedra J."/>
            <person name="Lebreton F."/>
            <person name="Prichula J."/>
            <person name="Schaufler K."/>
            <person name="Gaca A."/>
            <person name="Sgardioli B."/>
            <person name="Wagenaar J."/>
            <person name="Strong T."/>
        </authorList>
    </citation>
    <scope>NUCLEOTIDE SEQUENCE [LARGE SCALE GENOMIC DNA]</scope>
    <source>
        <strain evidence="5 6">669A</strain>
    </source>
</reference>
<dbReference type="RefSeq" id="WP_207675046.1">
    <property type="nucleotide sequence ID" value="NZ_JAFREM010000029.1"/>
</dbReference>
<dbReference type="InterPro" id="IPR036388">
    <property type="entry name" value="WH-like_DNA-bd_sf"/>
</dbReference>
<dbReference type="InterPro" id="IPR051081">
    <property type="entry name" value="HTH_MetalResp_TranReg"/>
</dbReference>
<comment type="caution">
    <text evidence="5">The sequence shown here is derived from an EMBL/GenBank/DDBJ whole genome shotgun (WGS) entry which is preliminary data.</text>
</comment>
<evidence type="ECO:0000259" key="4">
    <source>
        <dbReference type="PROSITE" id="PS50987"/>
    </source>
</evidence>
<dbReference type="CDD" id="cd00090">
    <property type="entry name" value="HTH_ARSR"/>
    <property type="match status" value="1"/>
</dbReference>
<dbReference type="Gene3D" id="1.10.10.10">
    <property type="entry name" value="Winged helix-like DNA-binding domain superfamily/Winged helix DNA-binding domain"/>
    <property type="match status" value="1"/>
</dbReference>
<feature type="domain" description="HTH arsR-type" evidence="4">
    <location>
        <begin position="249"/>
        <end position="340"/>
    </location>
</feature>
<keyword evidence="2" id="KW-0238">DNA-binding</keyword>
<sequence length="340" mass="39176">MTSLPINNQLNPYFETFFLLYQTPFDEKAQQETLADLDELGLDGLSFYEKHYPVIEAYYSRFEEQRIPTACDFFFQEVETDYLITLAFLLFRYSFWNDELSTMSDAQLQQLIISFIYLYIHDEEPPENATTLQAIQQLGQLEFPDSVKWQITNLLQQPRPILAGLIEAVKTNLPAFEAAKAAVENDLAPLLEKYQQNMQNESFLRQMTRNLELAATITPTLAVPMSVLILENQCYYGLLCDHVQRSGGNSALSKEDLLVGLKAISDKTKLEILAYLKEKPSYNLELAEHLNLAPATISHHMNALLNSGFVKIEKKNKAYYVLNEESIEHFIHELRRELLK</sequence>
<keyword evidence="3" id="KW-0804">Transcription</keyword>
<proteinExistence type="predicted"/>
<protein>
    <submittedName>
        <fullName evidence="5">Winged helix-turn-helix transcriptional regulator</fullName>
    </submittedName>
</protein>
<evidence type="ECO:0000313" key="5">
    <source>
        <dbReference type="EMBL" id="MBO1308058.1"/>
    </source>
</evidence>
<dbReference type="PROSITE" id="PS50987">
    <property type="entry name" value="HTH_ARSR_2"/>
    <property type="match status" value="1"/>
</dbReference>
<dbReference type="SUPFAM" id="SSF46785">
    <property type="entry name" value="Winged helix' DNA-binding domain"/>
    <property type="match status" value="1"/>
</dbReference>
<name>A0ABS3LG96_9ENTE</name>
<organism evidence="5 6">
    <name type="scientific">Candidatus Enterococcus moelleringii</name>
    <dbReference type="NCBI Taxonomy" id="2815325"/>
    <lineage>
        <taxon>Bacteria</taxon>
        <taxon>Bacillati</taxon>
        <taxon>Bacillota</taxon>
        <taxon>Bacilli</taxon>
        <taxon>Lactobacillales</taxon>
        <taxon>Enterococcaceae</taxon>
        <taxon>Enterococcus</taxon>
    </lineage>
</organism>
<accession>A0ABS3LG96</accession>
<gene>
    <name evidence="5" type="ORF">JZO70_17920</name>
</gene>
<dbReference type="InterPro" id="IPR036390">
    <property type="entry name" value="WH_DNA-bd_sf"/>
</dbReference>
<dbReference type="Pfam" id="PF01022">
    <property type="entry name" value="HTH_5"/>
    <property type="match status" value="1"/>
</dbReference>